<gene>
    <name evidence="2" type="ORF">GCM10023195_30900</name>
</gene>
<reference evidence="3" key="1">
    <citation type="journal article" date="2019" name="Int. J. Syst. Evol. Microbiol.">
        <title>The Global Catalogue of Microorganisms (GCM) 10K type strain sequencing project: providing services to taxonomists for standard genome sequencing and annotation.</title>
        <authorList>
            <consortium name="The Broad Institute Genomics Platform"/>
            <consortium name="The Broad Institute Genome Sequencing Center for Infectious Disease"/>
            <person name="Wu L."/>
            <person name="Ma J."/>
        </authorList>
    </citation>
    <scope>NUCLEOTIDE SEQUENCE [LARGE SCALE GENOMIC DNA]</scope>
    <source>
        <strain evidence="3">JCM 17938</strain>
    </source>
</reference>
<evidence type="ECO:0000313" key="2">
    <source>
        <dbReference type="EMBL" id="GAA4607997.1"/>
    </source>
</evidence>
<name>A0ABP8TJX1_9ACTN</name>
<evidence type="ECO:0000313" key="3">
    <source>
        <dbReference type="Proteomes" id="UP001500212"/>
    </source>
</evidence>
<protein>
    <submittedName>
        <fullName evidence="2">Helix-turn-helix transcriptional regulator</fullName>
    </submittedName>
</protein>
<dbReference type="Proteomes" id="UP001500212">
    <property type="component" value="Unassembled WGS sequence"/>
</dbReference>
<evidence type="ECO:0000259" key="1">
    <source>
        <dbReference type="SMART" id="SM00530"/>
    </source>
</evidence>
<dbReference type="InterPro" id="IPR001387">
    <property type="entry name" value="Cro/C1-type_HTH"/>
</dbReference>
<comment type="caution">
    <text evidence="2">The sequence shown here is derived from an EMBL/GenBank/DDBJ whole genome shotgun (WGS) entry which is preliminary data.</text>
</comment>
<organism evidence="2 3">
    <name type="scientific">Actinoallomurus liliacearum</name>
    <dbReference type="NCBI Taxonomy" id="1080073"/>
    <lineage>
        <taxon>Bacteria</taxon>
        <taxon>Bacillati</taxon>
        <taxon>Actinomycetota</taxon>
        <taxon>Actinomycetes</taxon>
        <taxon>Streptosporangiales</taxon>
        <taxon>Thermomonosporaceae</taxon>
        <taxon>Actinoallomurus</taxon>
    </lineage>
</organism>
<dbReference type="InterPro" id="IPR043917">
    <property type="entry name" value="DUF5753"/>
</dbReference>
<proteinExistence type="predicted"/>
<dbReference type="Pfam" id="PF13560">
    <property type="entry name" value="HTH_31"/>
    <property type="match status" value="1"/>
</dbReference>
<dbReference type="Gene3D" id="1.10.260.40">
    <property type="entry name" value="lambda repressor-like DNA-binding domains"/>
    <property type="match status" value="1"/>
</dbReference>
<sequence length="290" mass="32073">MGNPSAYVQRLILGVELAKLREQTGLSLKDIERELEFDQSWMSRVEHGERGMKARDVRSLLDLFGQHTSIEEGQREELLSLARAGFSGKPDWWRKLSGKGLKPKFDLLIAAEAGARTISHWRSQILPGILQTDAYAQAVIEATDVEGVVDVGGRIDIRRARQEIITRKENPVTLQVILDEAVLHRQVGGPEVMKEQLQRLAELSSLPNVKIQVLPFAAGAHPAVNGDFVLLVFKANDDLGMVYLETATSGLVLQSQHEVRRYSRTYGMLQATALSPAKSASLIASTAKEL</sequence>
<accession>A0ABP8TJX1</accession>
<dbReference type="InterPro" id="IPR010982">
    <property type="entry name" value="Lambda_DNA-bd_dom_sf"/>
</dbReference>
<dbReference type="CDD" id="cd00093">
    <property type="entry name" value="HTH_XRE"/>
    <property type="match status" value="1"/>
</dbReference>
<feature type="domain" description="HTH cro/C1-type" evidence="1">
    <location>
        <begin position="16"/>
        <end position="71"/>
    </location>
</feature>
<dbReference type="SUPFAM" id="SSF47413">
    <property type="entry name" value="lambda repressor-like DNA-binding domains"/>
    <property type="match status" value="1"/>
</dbReference>
<dbReference type="EMBL" id="BAABHJ010000008">
    <property type="protein sequence ID" value="GAA4607997.1"/>
    <property type="molecule type" value="Genomic_DNA"/>
</dbReference>
<keyword evidence="3" id="KW-1185">Reference proteome</keyword>
<dbReference type="SMART" id="SM00530">
    <property type="entry name" value="HTH_XRE"/>
    <property type="match status" value="1"/>
</dbReference>
<dbReference type="Pfam" id="PF19054">
    <property type="entry name" value="DUF5753"/>
    <property type="match status" value="1"/>
</dbReference>